<evidence type="ECO:0000313" key="2">
    <source>
        <dbReference type="Proteomes" id="UP000243589"/>
    </source>
</evidence>
<comment type="caution">
    <text evidence="1">The sequence shown here is derived from an EMBL/GenBank/DDBJ whole genome shotgun (WGS) entry which is preliminary data.</text>
</comment>
<dbReference type="EMBL" id="LQQC01000010">
    <property type="protein sequence ID" value="KXZ58393.1"/>
    <property type="molecule type" value="Genomic_DNA"/>
</dbReference>
<gene>
    <name evidence="1" type="ORF">Bravens_01442</name>
</gene>
<dbReference type="Proteomes" id="UP000243589">
    <property type="component" value="Unassembled WGS sequence"/>
</dbReference>
<protein>
    <recommendedName>
        <fullName evidence="3">Bacteriocin biosynthesis cyclodehydratase domain protein</fullName>
    </recommendedName>
</protein>
<accession>A0A150H8G2</accession>
<evidence type="ECO:0008006" key="3">
    <source>
        <dbReference type="Google" id="ProtNLM"/>
    </source>
</evidence>
<name>A0A150H8G2_9MICO</name>
<evidence type="ECO:0000313" key="1">
    <source>
        <dbReference type="EMBL" id="KXZ58393.1"/>
    </source>
</evidence>
<organism evidence="1 2">
    <name type="scientific">Brevibacterium ravenspurgense</name>
    <dbReference type="NCBI Taxonomy" id="479117"/>
    <lineage>
        <taxon>Bacteria</taxon>
        <taxon>Bacillati</taxon>
        <taxon>Actinomycetota</taxon>
        <taxon>Actinomycetes</taxon>
        <taxon>Micrococcales</taxon>
        <taxon>Brevibacteriaceae</taxon>
        <taxon>Brevibacterium</taxon>
    </lineage>
</organism>
<keyword evidence="2" id="KW-1185">Reference proteome</keyword>
<dbReference type="AlphaFoldDB" id="A0A150H8G2"/>
<reference evidence="1 2" key="1">
    <citation type="submission" date="2016-01" db="EMBL/GenBank/DDBJ databases">
        <title>Use of Whole Genome Sequencing to ascertain that Brevibacterium massiliense (Roux, Raoult 2009) is a later heterotypic synonym of Brevibacterium ravenspurgense (Mages 2008).</title>
        <authorList>
            <person name="Bernier A.-M."/>
            <person name="Burdz T."/>
            <person name="Huynh C."/>
            <person name="Pachecho A.L."/>
            <person name="Wiebe D."/>
            <person name="Bonner C."/>
            <person name="Bernard K."/>
        </authorList>
    </citation>
    <scope>NUCLEOTIDE SEQUENCE [LARGE SCALE GENOMIC DNA]</scope>
    <source>
        <strain evidence="1 2">CCUG56047</strain>
    </source>
</reference>
<proteinExistence type="predicted"/>
<dbReference type="Gene3D" id="3.40.50.720">
    <property type="entry name" value="NAD(P)-binding Rossmann-like Domain"/>
    <property type="match status" value="1"/>
</dbReference>
<dbReference type="RefSeq" id="WP_062021795.1">
    <property type="nucleotide sequence ID" value="NZ_LQQC01000010.1"/>
</dbReference>
<sequence>MLIIDPAAAVISRTHACVQFGIDDPVILSGLSDSEAALIDALRLGIEEDDFEPEAQTLGVTASRAHELRTLLTEAGILVTTRVPGTSAPWRLRTWATQNSADPLELAAKVHRSPVYAIGPFNDEFATAAAAAGLRAAPADSSIDPRIHPGSLVIITAVWMPDLLSSDALFARDIDHVHAVIGDHFGTVGGVIVPGASPCSRCSVLWAKQHDPGWLEAWKAVHLSGPRASLADPALVAITAAHAASRLRANRAGMPGAHSKLTVSDWGFEEDAVSFHPDCQCRQGSDAAAESAAVMSSSSAPN</sequence>